<evidence type="ECO:0000313" key="3">
    <source>
        <dbReference type="EnsemblMetazoa" id="XP_001944866.2"/>
    </source>
</evidence>
<feature type="compositionally biased region" description="Polar residues" evidence="1">
    <location>
        <begin position="19"/>
        <end position="29"/>
    </location>
</feature>
<dbReference type="PROSITE" id="PS50812">
    <property type="entry name" value="PWWP"/>
    <property type="match status" value="1"/>
</dbReference>
<dbReference type="AlphaFoldDB" id="A0A8R2A1P4"/>
<dbReference type="Proteomes" id="UP000007819">
    <property type="component" value="Chromosome X"/>
</dbReference>
<dbReference type="OrthoDB" id="6615489at2759"/>
<accession>A0A8R2A1P4</accession>
<feature type="compositionally biased region" description="Polar residues" evidence="1">
    <location>
        <begin position="194"/>
        <end position="209"/>
    </location>
</feature>
<evidence type="ECO:0000313" key="4">
    <source>
        <dbReference type="Proteomes" id="UP000007819"/>
    </source>
</evidence>
<dbReference type="RefSeq" id="XP_001944866.2">
    <property type="nucleotide sequence ID" value="XM_001944831.4"/>
</dbReference>
<proteinExistence type="predicted"/>
<dbReference type="Gene3D" id="2.30.30.140">
    <property type="match status" value="1"/>
</dbReference>
<feature type="region of interest" description="Disordered" evidence="1">
    <location>
        <begin position="185"/>
        <end position="210"/>
    </location>
</feature>
<feature type="compositionally biased region" description="Basic and acidic residues" evidence="1">
    <location>
        <begin position="49"/>
        <end position="61"/>
    </location>
</feature>
<dbReference type="RefSeq" id="XP_016663107.1">
    <property type="nucleotide sequence ID" value="XM_016807618.1"/>
</dbReference>
<protein>
    <recommendedName>
        <fullName evidence="2">PWWP domain-containing protein</fullName>
    </recommendedName>
</protein>
<evidence type="ECO:0000259" key="2">
    <source>
        <dbReference type="PROSITE" id="PS50812"/>
    </source>
</evidence>
<dbReference type="EnsemblMetazoa" id="XM_001944831.5">
    <property type="protein sequence ID" value="XP_001944866.2"/>
    <property type="gene ID" value="LOC100167153"/>
</dbReference>
<dbReference type="RefSeq" id="XP_008186973.1">
    <property type="nucleotide sequence ID" value="XM_008188751.2"/>
</dbReference>
<dbReference type="SUPFAM" id="SSF63748">
    <property type="entry name" value="Tudor/PWWP/MBT"/>
    <property type="match status" value="1"/>
</dbReference>
<feature type="compositionally biased region" description="Basic and acidic residues" evidence="1">
    <location>
        <begin position="32"/>
        <end position="41"/>
    </location>
</feature>
<evidence type="ECO:0000256" key="1">
    <source>
        <dbReference type="SAM" id="MobiDB-lite"/>
    </source>
</evidence>
<keyword evidence="4" id="KW-1185">Reference proteome</keyword>
<feature type="region of interest" description="Disordered" evidence="1">
    <location>
        <begin position="1"/>
        <end position="61"/>
    </location>
</feature>
<dbReference type="KEGG" id="api:100167153"/>
<sequence length="407" mass="46509">MADSEVDKKSSLTEDDQLPCSTSSLSPVNNIEHMEGVEHESPVQQNIEGVEHKSSTPSNEKKKDFEIGDIVWAKIGRHPFWPSMVCIDPETNVYIKGSLENKKQFSLHVRFCNDHGRRSWAKTVEMYSGKEEFLSKYPNGLAFIKNSKKQMEVWDAAVKEADNWMKVNNRDERMVRFSRRNGLTRSKISGLGPKTTNTFKTPNAPTPSKSADIAYTPQEFLDMQKALRTSCQPSTSGSQGIKCEASTSGSNMRSCYVQLKDIKKKTTRKPKVEEDEDKAVPLPKVELPIPELAKPKPAKRKYVDVKKKELREALKKKKAKRALQVKKYGFSYSSSEYESTDDEAVPLVPFNPNRKVLESIKYAVANLESEGMQRQREKRILIKAIRLAERRKSKKNKEEEEEEEQEQ</sequence>
<dbReference type="SMART" id="SM00293">
    <property type="entry name" value="PWWP"/>
    <property type="match status" value="1"/>
</dbReference>
<dbReference type="InterPro" id="IPR000313">
    <property type="entry name" value="PWWP_dom"/>
</dbReference>
<name>A0A8R2A1P4_ACYPI</name>
<dbReference type="Pfam" id="PF00855">
    <property type="entry name" value="PWWP"/>
    <property type="match status" value="1"/>
</dbReference>
<dbReference type="EnsemblMetazoa" id="XM_016807618.2">
    <property type="protein sequence ID" value="XP_016663107.1"/>
    <property type="gene ID" value="LOC100167153"/>
</dbReference>
<dbReference type="EnsemblMetazoa" id="XM_008188751.3">
    <property type="protein sequence ID" value="XP_008186973.1"/>
    <property type="gene ID" value="LOC100167153"/>
</dbReference>
<feature type="compositionally biased region" description="Basic and acidic residues" evidence="1">
    <location>
        <begin position="1"/>
        <end position="12"/>
    </location>
</feature>
<dbReference type="GeneID" id="100167153"/>
<reference evidence="4" key="1">
    <citation type="submission" date="2010-06" db="EMBL/GenBank/DDBJ databases">
        <authorList>
            <person name="Jiang H."/>
            <person name="Abraham K."/>
            <person name="Ali S."/>
            <person name="Alsbrooks S.L."/>
            <person name="Anim B.N."/>
            <person name="Anosike U.S."/>
            <person name="Attaway T."/>
            <person name="Bandaranaike D.P."/>
            <person name="Battles P.K."/>
            <person name="Bell S.N."/>
            <person name="Bell A.V."/>
            <person name="Beltran B."/>
            <person name="Bickham C."/>
            <person name="Bustamante Y."/>
            <person name="Caleb T."/>
            <person name="Canada A."/>
            <person name="Cardenas V."/>
            <person name="Carter K."/>
            <person name="Chacko J."/>
            <person name="Chandrabose M.N."/>
            <person name="Chavez D."/>
            <person name="Chavez A."/>
            <person name="Chen L."/>
            <person name="Chu H.-S."/>
            <person name="Claassen K.J."/>
            <person name="Cockrell R."/>
            <person name="Collins M."/>
            <person name="Cooper J.A."/>
            <person name="Cree A."/>
            <person name="Curry S.M."/>
            <person name="Da Y."/>
            <person name="Dao M.D."/>
            <person name="Das B."/>
            <person name="Davila M.-L."/>
            <person name="Davy-Carroll L."/>
            <person name="Denson S."/>
            <person name="Dinh H."/>
            <person name="Ebong V.E."/>
            <person name="Edwards J.R."/>
            <person name="Egan A."/>
            <person name="El-Daye J."/>
            <person name="Escobedo L."/>
            <person name="Fernandez S."/>
            <person name="Fernando P.R."/>
            <person name="Flagg N."/>
            <person name="Forbes L.D."/>
            <person name="Fowler R.G."/>
            <person name="Fu Q."/>
            <person name="Gabisi R.A."/>
            <person name="Ganer J."/>
            <person name="Garbino Pronczuk A."/>
            <person name="Garcia R.M."/>
            <person name="Garner T."/>
            <person name="Garrett T.E."/>
            <person name="Gonzalez D.A."/>
            <person name="Hamid H."/>
            <person name="Hawkins E.S."/>
            <person name="Hirani K."/>
            <person name="Hogues M.E."/>
            <person name="Hollins B."/>
            <person name="Hsiao C.-H."/>
            <person name="Jabil R."/>
            <person name="James M.L."/>
            <person name="Jhangiani S.N."/>
            <person name="Johnson B."/>
            <person name="Johnson Q."/>
            <person name="Joshi V."/>
            <person name="Kalu J.B."/>
            <person name="Kam C."/>
            <person name="Kashfia A."/>
            <person name="Keebler J."/>
            <person name="Kisamo H."/>
            <person name="Kovar C.L."/>
            <person name="Lago L.A."/>
            <person name="Lai C.-Y."/>
            <person name="Laidlaw J."/>
            <person name="Lara F."/>
            <person name="Le T.-K."/>
            <person name="Lee S.L."/>
            <person name="Legall F.H."/>
            <person name="Lemon S.J."/>
            <person name="Lewis L.R."/>
            <person name="Li B."/>
            <person name="Liu Y."/>
            <person name="Liu Y.-S."/>
            <person name="Lopez J."/>
            <person name="Lozado R.J."/>
            <person name="Lu J."/>
            <person name="Madu R.C."/>
            <person name="Maheshwari M."/>
            <person name="Maheshwari R."/>
            <person name="Malloy K."/>
            <person name="Martinez E."/>
            <person name="Mathew T."/>
            <person name="Mercado I.C."/>
            <person name="Mercado C."/>
            <person name="Meyer B."/>
            <person name="Montgomery K."/>
            <person name="Morgan M.B."/>
            <person name="Munidasa M."/>
            <person name="Nazareth L.V."/>
            <person name="Nelson J."/>
            <person name="Ng B.M."/>
            <person name="Nguyen N.B."/>
            <person name="Nguyen P.Q."/>
            <person name="Nguyen T."/>
            <person name="Obregon M."/>
            <person name="Okwuonu G.O."/>
            <person name="Onwere C.G."/>
            <person name="Orozco G."/>
            <person name="Parra A."/>
            <person name="Patel S."/>
            <person name="Patil S."/>
            <person name="Perez A."/>
            <person name="Perez Y."/>
            <person name="Pham C."/>
            <person name="Primus E.L."/>
            <person name="Pu L.-L."/>
            <person name="Puazo M."/>
            <person name="Qin X."/>
            <person name="Quiroz J.B."/>
            <person name="Reese J."/>
            <person name="Richards S."/>
            <person name="Rives C.M."/>
            <person name="Robberts R."/>
            <person name="Ruiz S.J."/>
            <person name="Ruiz M.J."/>
            <person name="Santibanez J."/>
            <person name="Schneider B.W."/>
            <person name="Sisson I."/>
            <person name="Smith M."/>
            <person name="Sodergren E."/>
            <person name="Song X.-Z."/>
            <person name="Song B.B."/>
            <person name="Summersgill H."/>
            <person name="Thelus R."/>
            <person name="Thornton R.D."/>
            <person name="Trejos Z.Y."/>
            <person name="Usmani K."/>
            <person name="Vattathil S."/>
            <person name="Villasana D."/>
            <person name="Walker D.L."/>
            <person name="Wang S."/>
            <person name="Wang K."/>
            <person name="White C.S."/>
            <person name="Williams A.C."/>
            <person name="Williamson J."/>
            <person name="Wilson K."/>
            <person name="Woghiren I.O."/>
            <person name="Woodworth J.R."/>
            <person name="Worley K.C."/>
            <person name="Wright R.A."/>
            <person name="Wu W."/>
            <person name="Young L."/>
            <person name="Zhang L."/>
            <person name="Zhang J."/>
            <person name="Zhu Y."/>
            <person name="Muzny D.M."/>
            <person name="Weinstock G."/>
            <person name="Gibbs R.A."/>
        </authorList>
    </citation>
    <scope>NUCLEOTIDE SEQUENCE [LARGE SCALE GENOMIC DNA]</scope>
    <source>
        <strain evidence="4">LSR1</strain>
    </source>
</reference>
<reference evidence="3" key="2">
    <citation type="submission" date="2022-06" db="UniProtKB">
        <authorList>
            <consortium name="EnsemblMetazoa"/>
        </authorList>
    </citation>
    <scope>IDENTIFICATION</scope>
</reference>
<feature type="domain" description="PWWP" evidence="2">
    <location>
        <begin position="67"/>
        <end position="132"/>
    </location>
</feature>
<organism evidence="3 4">
    <name type="scientific">Acyrthosiphon pisum</name>
    <name type="common">Pea aphid</name>
    <dbReference type="NCBI Taxonomy" id="7029"/>
    <lineage>
        <taxon>Eukaryota</taxon>
        <taxon>Metazoa</taxon>
        <taxon>Ecdysozoa</taxon>
        <taxon>Arthropoda</taxon>
        <taxon>Hexapoda</taxon>
        <taxon>Insecta</taxon>
        <taxon>Pterygota</taxon>
        <taxon>Neoptera</taxon>
        <taxon>Paraneoptera</taxon>
        <taxon>Hemiptera</taxon>
        <taxon>Sternorrhyncha</taxon>
        <taxon>Aphidomorpha</taxon>
        <taxon>Aphidoidea</taxon>
        <taxon>Aphididae</taxon>
        <taxon>Macrosiphini</taxon>
        <taxon>Acyrthosiphon</taxon>
    </lineage>
</organism>